<feature type="transmembrane region" description="Helical" evidence="6">
    <location>
        <begin position="255"/>
        <end position="283"/>
    </location>
</feature>
<keyword evidence="5 6" id="KW-0472">Membrane</keyword>
<feature type="transmembrane region" description="Helical" evidence="6">
    <location>
        <begin position="43"/>
        <end position="67"/>
    </location>
</feature>
<dbReference type="PIRSF" id="PIRSF035875">
    <property type="entry name" value="RNase_BN"/>
    <property type="match status" value="1"/>
</dbReference>
<evidence type="ECO:0000256" key="5">
    <source>
        <dbReference type="ARBA" id="ARBA00023136"/>
    </source>
</evidence>
<proteinExistence type="predicted"/>
<dbReference type="Pfam" id="PF03631">
    <property type="entry name" value="Virul_fac_BrkB"/>
    <property type="match status" value="1"/>
</dbReference>
<keyword evidence="8" id="KW-1185">Reference proteome</keyword>
<comment type="subcellular location">
    <subcellularLocation>
        <location evidence="1">Cell membrane</location>
        <topology evidence="1">Multi-pass membrane protein</topology>
    </subcellularLocation>
</comment>
<keyword evidence="3 6" id="KW-0812">Transmembrane</keyword>
<reference evidence="7 8" key="1">
    <citation type="submission" date="2009-08" db="EMBL/GenBank/DDBJ databases">
        <authorList>
            <person name="Muzny D."/>
            <person name="Qin X."/>
            <person name="Deng J."/>
            <person name="Jiang H."/>
            <person name="Liu Y."/>
            <person name="Qu J."/>
            <person name="Song X.-Z."/>
            <person name="Zhang L."/>
            <person name="Thornton R."/>
            <person name="Coyle M."/>
            <person name="Francisco L."/>
            <person name="Jackson L."/>
            <person name="Javaid M."/>
            <person name="Korchina V."/>
            <person name="Kovar C."/>
            <person name="Mata R."/>
            <person name="Mathew T."/>
            <person name="Ngo R."/>
            <person name="Nguyen L."/>
            <person name="Nguyen N."/>
            <person name="Okwuonu G."/>
            <person name="Ongeri F."/>
            <person name="Pham C."/>
            <person name="Simmons D."/>
            <person name="Wilczek-Boney K."/>
            <person name="Hale W."/>
            <person name="Jakkamsetti A."/>
            <person name="Pham P."/>
            <person name="Ruth R."/>
            <person name="San Lucas F."/>
            <person name="Warren J."/>
            <person name="Zhang J."/>
            <person name="Zhao Z."/>
            <person name="Zhou C."/>
            <person name="Zhu D."/>
            <person name="Lee S."/>
            <person name="Bess C."/>
            <person name="Blankenburg K."/>
            <person name="Forbes L."/>
            <person name="Fu Q."/>
            <person name="Gubbala S."/>
            <person name="Hirani K."/>
            <person name="Jayaseelan J.C."/>
            <person name="Lara F."/>
            <person name="Munidasa M."/>
            <person name="Palculict T."/>
            <person name="Patil S."/>
            <person name="Pu L.-L."/>
            <person name="Saada N."/>
            <person name="Tang L."/>
            <person name="Weissenberger G."/>
            <person name="Zhu Y."/>
            <person name="Hemphill L."/>
            <person name="Shang Y."/>
            <person name="Youmans B."/>
            <person name="Ayvaz T."/>
            <person name="Ross M."/>
            <person name="Santibanez J."/>
            <person name="Aqrawi P."/>
            <person name="Gross S."/>
            <person name="Joshi V."/>
            <person name="Fowler G."/>
            <person name="Nazareth L."/>
            <person name="Reid J."/>
            <person name="Worley K."/>
            <person name="Petrosino J."/>
            <person name="Highlander S."/>
            <person name="Gibbs R."/>
        </authorList>
    </citation>
    <scope>NUCLEOTIDE SEQUENCE [LARGE SCALE GENOMIC DNA]</scope>
    <source>
        <strain evidence="7 8">ATCC 49175</strain>
    </source>
</reference>
<dbReference type="EMBL" id="ACKZ01000016">
    <property type="protein sequence ID" value="EEW37412.1"/>
    <property type="molecule type" value="Genomic_DNA"/>
</dbReference>
<organism evidence="7 8">
    <name type="scientific">Granulicatella adiacens ATCC 49175</name>
    <dbReference type="NCBI Taxonomy" id="638301"/>
    <lineage>
        <taxon>Bacteria</taxon>
        <taxon>Bacillati</taxon>
        <taxon>Bacillota</taxon>
        <taxon>Bacilli</taxon>
        <taxon>Lactobacillales</taxon>
        <taxon>Carnobacteriaceae</taxon>
        <taxon>Granulicatella</taxon>
    </lineage>
</organism>
<evidence type="ECO:0000256" key="2">
    <source>
        <dbReference type="ARBA" id="ARBA00022475"/>
    </source>
</evidence>
<feature type="transmembrane region" description="Helical" evidence="6">
    <location>
        <begin position="218"/>
        <end position="243"/>
    </location>
</feature>
<protein>
    <submittedName>
        <fullName evidence="7">YihY family protein</fullName>
    </submittedName>
</protein>
<dbReference type="PANTHER" id="PTHR30213">
    <property type="entry name" value="INNER MEMBRANE PROTEIN YHJD"/>
    <property type="match status" value="1"/>
</dbReference>
<sequence>MWNSLQEKGRTVVQRLKKFGNRLWSIIQENLMHVNIGVESAALTYYILLSIIPIIMLIANIIPLLPIPVDVIFKTMRTIFPADINEVLIPILRNYLGNFNGGALSVGLLILFWPASQMFSSLQRALNVLYGAPVRRNFIFERFFAIVIAMAAILMIFAVSVLFIFGEQFLRLIGEFFSLNLSTIILDFSFIKWGMLFITVFLLLSFMYFAIPNVKWSFLYALPGGFFATIGFVLISQLFSIYIHYAGRNLTANGAFGTLIVFMIWLYFIANVMILGGVLNVIIYRFRHPKKETEGVTDEKKELNVQ</sequence>
<evidence type="ECO:0000256" key="4">
    <source>
        <dbReference type="ARBA" id="ARBA00022989"/>
    </source>
</evidence>
<feature type="transmembrane region" description="Helical" evidence="6">
    <location>
        <begin position="102"/>
        <end position="122"/>
    </location>
</feature>
<dbReference type="GO" id="GO:0005886">
    <property type="term" value="C:plasma membrane"/>
    <property type="evidence" value="ECO:0007669"/>
    <property type="project" value="UniProtKB-SubCell"/>
</dbReference>
<comment type="caution">
    <text evidence="7">The sequence shown here is derived from an EMBL/GenBank/DDBJ whole genome shotgun (WGS) entry which is preliminary data.</text>
</comment>
<accession>C8NFS6</accession>
<gene>
    <name evidence="7" type="ORF">HMPREF0444_0771</name>
</gene>
<evidence type="ECO:0000256" key="1">
    <source>
        <dbReference type="ARBA" id="ARBA00004651"/>
    </source>
</evidence>
<name>C8NFS6_9LACT</name>
<feature type="transmembrane region" description="Helical" evidence="6">
    <location>
        <begin position="190"/>
        <end position="211"/>
    </location>
</feature>
<dbReference type="AlphaFoldDB" id="C8NFS6"/>
<dbReference type="eggNOG" id="COG1295">
    <property type="taxonomic scope" value="Bacteria"/>
</dbReference>
<evidence type="ECO:0000313" key="8">
    <source>
        <dbReference type="Proteomes" id="UP000005926"/>
    </source>
</evidence>
<keyword evidence="4 6" id="KW-1133">Transmembrane helix</keyword>
<dbReference type="HOGENOM" id="CLU_045539_4_0_9"/>
<evidence type="ECO:0000313" key="7">
    <source>
        <dbReference type="EMBL" id="EEW37412.1"/>
    </source>
</evidence>
<evidence type="ECO:0000256" key="6">
    <source>
        <dbReference type="SAM" id="Phobius"/>
    </source>
</evidence>
<dbReference type="PANTHER" id="PTHR30213:SF0">
    <property type="entry name" value="UPF0761 MEMBRANE PROTEIN YIHY"/>
    <property type="match status" value="1"/>
</dbReference>
<feature type="transmembrane region" description="Helical" evidence="6">
    <location>
        <begin position="143"/>
        <end position="170"/>
    </location>
</feature>
<dbReference type="NCBIfam" id="TIGR00765">
    <property type="entry name" value="yihY_not_rbn"/>
    <property type="match status" value="1"/>
</dbReference>
<evidence type="ECO:0000256" key="3">
    <source>
        <dbReference type="ARBA" id="ARBA00022692"/>
    </source>
</evidence>
<dbReference type="Proteomes" id="UP000005926">
    <property type="component" value="Unassembled WGS sequence"/>
</dbReference>
<keyword evidence="2" id="KW-1003">Cell membrane</keyword>
<dbReference type="STRING" id="638301.HMPREF0444_0771"/>
<dbReference type="InterPro" id="IPR017039">
    <property type="entry name" value="Virul_fac_BrkB"/>
</dbReference>